<evidence type="ECO:0000313" key="2">
    <source>
        <dbReference type="Proteomes" id="UP000193642"/>
    </source>
</evidence>
<accession>A0A1Y2CBQ3</accession>
<gene>
    <name evidence="1" type="ORF">BCR33DRAFT_223096</name>
</gene>
<name>A0A1Y2CBQ3_9FUNG</name>
<organism evidence="1 2">
    <name type="scientific">Rhizoclosmatium globosum</name>
    <dbReference type="NCBI Taxonomy" id="329046"/>
    <lineage>
        <taxon>Eukaryota</taxon>
        <taxon>Fungi</taxon>
        <taxon>Fungi incertae sedis</taxon>
        <taxon>Chytridiomycota</taxon>
        <taxon>Chytridiomycota incertae sedis</taxon>
        <taxon>Chytridiomycetes</taxon>
        <taxon>Chytridiales</taxon>
        <taxon>Chytriomycetaceae</taxon>
        <taxon>Rhizoclosmatium</taxon>
    </lineage>
</organism>
<reference evidence="1 2" key="1">
    <citation type="submission" date="2016-07" db="EMBL/GenBank/DDBJ databases">
        <title>Pervasive Adenine N6-methylation of Active Genes in Fungi.</title>
        <authorList>
            <consortium name="DOE Joint Genome Institute"/>
            <person name="Mondo S.J."/>
            <person name="Dannebaum R.O."/>
            <person name="Kuo R.C."/>
            <person name="Labutti K."/>
            <person name="Haridas S."/>
            <person name="Kuo A."/>
            <person name="Salamov A."/>
            <person name="Ahrendt S.R."/>
            <person name="Lipzen A."/>
            <person name="Sullivan W."/>
            <person name="Andreopoulos W.B."/>
            <person name="Clum A."/>
            <person name="Lindquist E."/>
            <person name="Daum C."/>
            <person name="Ramamoorthy G.K."/>
            <person name="Gryganskyi A."/>
            <person name="Culley D."/>
            <person name="Magnuson J.K."/>
            <person name="James T.Y."/>
            <person name="O'Malley M.A."/>
            <person name="Stajich J.E."/>
            <person name="Spatafora J.W."/>
            <person name="Visel A."/>
            <person name="Grigoriev I.V."/>
        </authorList>
    </citation>
    <scope>NUCLEOTIDE SEQUENCE [LARGE SCALE GENOMIC DNA]</scope>
    <source>
        <strain evidence="1 2">JEL800</strain>
    </source>
</reference>
<sequence>MKFSRWRIFSFPQHHADLQNNDEGNLFCQSHHYLRERTNHLNSAQTHGKLLVTSVPLAAIVQLLTCLLKLAEPSRSPECDART</sequence>
<dbReference type="Proteomes" id="UP000193642">
    <property type="component" value="Unassembled WGS sequence"/>
</dbReference>
<proteinExistence type="predicted"/>
<dbReference type="EMBL" id="MCGO01000022">
    <property type="protein sequence ID" value="ORY44463.1"/>
    <property type="molecule type" value="Genomic_DNA"/>
</dbReference>
<dbReference type="AlphaFoldDB" id="A0A1Y2CBQ3"/>
<comment type="caution">
    <text evidence="1">The sequence shown here is derived from an EMBL/GenBank/DDBJ whole genome shotgun (WGS) entry which is preliminary data.</text>
</comment>
<evidence type="ECO:0000313" key="1">
    <source>
        <dbReference type="EMBL" id="ORY44463.1"/>
    </source>
</evidence>
<protein>
    <submittedName>
        <fullName evidence="1">Uncharacterized protein</fullName>
    </submittedName>
</protein>
<keyword evidence="2" id="KW-1185">Reference proteome</keyword>